<dbReference type="AlphaFoldDB" id="A0A4Z0BYC0"/>
<feature type="region of interest" description="Disordered" evidence="3">
    <location>
        <begin position="1"/>
        <end position="24"/>
    </location>
</feature>
<dbReference type="OrthoDB" id="9804774at2"/>
<keyword evidence="5" id="KW-1185">Reference proteome</keyword>
<protein>
    <submittedName>
        <fullName evidence="4">SDR family oxidoreductase</fullName>
    </submittedName>
</protein>
<dbReference type="GO" id="GO:0016616">
    <property type="term" value="F:oxidoreductase activity, acting on the CH-OH group of donors, NAD or NADP as acceptor"/>
    <property type="evidence" value="ECO:0007669"/>
    <property type="project" value="TreeGrafter"/>
</dbReference>
<dbReference type="SUPFAM" id="SSF51735">
    <property type="entry name" value="NAD(P)-binding Rossmann-fold domains"/>
    <property type="match status" value="1"/>
</dbReference>
<dbReference type="Gene3D" id="3.40.50.720">
    <property type="entry name" value="NAD(P)-binding Rossmann-like Domain"/>
    <property type="match status" value="1"/>
</dbReference>
<comment type="similarity">
    <text evidence="1 2">Belongs to the short-chain dehydrogenases/reductases (SDR) family.</text>
</comment>
<dbReference type="PANTHER" id="PTHR42760:SF40">
    <property type="entry name" value="3-OXOACYL-[ACYL-CARRIER-PROTEIN] REDUCTASE, CHLOROPLASTIC"/>
    <property type="match status" value="1"/>
</dbReference>
<sequence length="410" mass="43682">MHRRKSTSLRDSSRSASAFPRRRVQSMCESRRPIRPGYSCWDYLVFATGRVPTYIFCSAREHRDDLSPLDVLPNLLETRMESMDMTKDATPGKPVRLDGKVAIVTGSAAGWGRSIAECLAERGAYVAINGRQQAAIDEAVSQINAAGGRAIGVPADVSDVSQVERLIDTVRSKFGRLDIMINNAAGSNAPSSLLDMTNEDWDSRIASVLNSVFYGCRAAARAMVAQGGGGRIINMVGATGLYGMAGTSAYASGKGAVLTATYSWALELAEFGVTVNAVRAGVRTATTMPRIEKMRAKLKELGQSAVPSARDLGFFEPHEAAGPVVWLASEAAAHVTGRLIGIDGPKVTIYGTSQPTHQLFHEPFWDVDTVDAHARGVLAALPKNAGIVGSNPAMGIQLPGYKGDFKPPSA</sequence>
<dbReference type="Proteomes" id="UP000298180">
    <property type="component" value="Unassembled WGS sequence"/>
</dbReference>
<evidence type="ECO:0000313" key="4">
    <source>
        <dbReference type="EMBL" id="TFZ02919.1"/>
    </source>
</evidence>
<proteinExistence type="inferred from homology"/>
<evidence type="ECO:0000256" key="1">
    <source>
        <dbReference type="ARBA" id="ARBA00006484"/>
    </source>
</evidence>
<comment type="caution">
    <text evidence="4">The sequence shown here is derived from an EMBL/GenBank/DDBJ whole genome shotgun (WGS) entry which is preliminary data.</text>
</comment>
<evidence type="ECO:0000313" key="5">
    <source>
        <dbReference type="Proteomes" id="UP000298180"/>
    </source>
</evidence>
<evidence type="ECO:0000256" key="2">
    <source>
        <dbReference type="RuleBase" id="RU000363"/>
    </source>
</evidence>
<dbReference type="EMBL" id="SMLM01000002">
    <property type="protein sequence ID" value="TFZ02919.1"/>
    <property type="molecule type" value="Genomic_DNA"/>
</dbReference>
<dbReference type="InterPro" id="IPR036291">
    <property type="entry name" value="NAD(P)-bd_dom_sf"/>
</dbReference>
<dbReference type="PRINTS" id="PR00080">
    <property type="entry name" value="SDRFAMILY"/>
</dbReference>
<evidence type="ECO:0000256" key="3">
    <source>
        <dbReference type="SAM" id="MobiDB-lite"/>
    </source>
</evidence>
<reference evidence="4 5" key="1">
    <citation type="submission" date="2019-03" db="EMBL/GenBank/DDBJ databases">
        <title>Ramlibacter henchirensis DSM 14656, whole genome shotgun sequence.</title>
        <authorList>
            <person name="Zhang X."/>
            <person name="Feng G."/>
            <person name="Zhu H."/>
        </authorList>
    </citation>
    <scope>NUCLEOTIDE SEQUENCE [LARGE SCALE GENOMIC DNA]</scope>
    <source>
        <strain evidence="4 5">DSM 14656</strain>
    </source>
</reference>
<dbReference type="InterPro" id="IPR002347">
    <property type="entry name" value="SDR_fam"/>
</dbReference>
<dbReference type="PRINTS" id="PR00081">
    <property type="entry name" value="GDHRDH"/>
</dbReference>
<accession>A0A4Z0BYC0</accession>
<dbReference type="Pfam" id="PF00106">
    <property type="entry name" value="adh_short"/>
    <property type="match status" value="1"/>
</dbReference>
<gene>
    <name evidence="4" type="ORF">EZ313_16935</name>
</gene>
<dbReference type="PANTHER" id="PTHR42760">
    <property type="entry name" value="SHORT-CHAIN DEHYDROGENASES/REDUCTASES FAMILY MEMBER"/>
    <property type="match status" value="1"/>
</dbReference>
<name>A0A4Z0BYC0_9BURK</name>
<dbReference type="FunFam" id="3.40.50.720:FF:000084">
    <property type="entry name" value="Short-chain dehydrogenase reductase"/>
    <property type="match status" value="1"/>
</dbReference>
<dbReference type="GO" id="GO:0030497">
    <property type="term" value="P:fatty acid elongation"/>
    <property type="evidence" value="ECO:0007669"/>
    <property type="project" value="TreeGrafter"/>
</dbReference>
<organism evidence="4 5">
    <name type="scientific">Ramlibacter henchirensis</name>
    <dbReference type="NCBI Taxonomy" id="204072"/>
    <lineage>
        <taxon>Bacteria</taxon>
        <taxon>Pseudomonadati</taxon>
        <taxon>Pseudomonadota</taxon>
        <taxon>Betaproteobacteria</taxon>
        <taxon>Burkholderiales</taxon>
        <taxon>Comamonadaceae</taxon>
        <taxon>Ramlibacter</taxon>
    </lineage>
</organism>